<evidence type="ECO:0000313" key="2">
    <source>
        <dbReference type="EMBL" id="KAK2612137.1"/>
    </source>
</evidence>
<feature type="region of interest" description="Disordered" evidence="1">
    <location>
        <begin position="116"/>
        <end position="149"/>
    </location>
</feature>
<protein>
    <submittedName>
        <fullName evidence="2">Uncharacterized protein</fullName>
    </submittedName>
</protein>
<evidence type="ECO:0000313" key="3">
    <source>
        <dbReference type="Proteomes" id="UP001251528"/>
    </source>
</evidence>
<feature type="compositionally biased region" description="Basic and acidic residues" evidence="1">
    <location>
        <begin position="271"/>
        <end position="280"/>
    </location>
</feature>
<gene>
    <name evidence="2" type="ORF">QQS21_001867</name>
</gene>
<sequence>MTSAVLGFDHAHNNATSHRETSLHANNGVHNTWSEAFLSLLESVLRDAEDATISIQYERLRRHAGRFKHVLDEVKIPSLVIVDAGQDFNTLVGLPDHIEGWEMKGFAQRDDGIDWTSQQRHPATSSPSMPEPSGCSPVSGNNGKEELEHDTIPTPTLDIVSVPAVVGIQDWHNSVFGDPYFASVLSQDDNADVWAGLVYQFECSQSTGLCQILCWEKDSLHAQVRRLLYESYHAVVAIVTEFYRIEADSDDRELPARKRLLQALAKLDDIDGFGEDKYPRSDSIMSSAKRRRLE</sequence>
<accession>A0AAJ0CW83</accession>
<name>A0AAJ0CW83_9HYPO</name>
<feature type="region of interest" description="Disordered" evidence="1">
    <location>
        <begin position="271"/>
        <end position="294"/>
    </location>
</feature>
<dbReference type="AlphaFoldDB" id="A0AAJ0CW83"/>
<dbReference type="Proteomes" id="UP001251528">
    <property type="component" value="Unassembled WGS sequence"/>
</dbReference>
<organism evidence="2 3">
    <name type="scientific">Conoideocrella luteorostrata</name>
    <dbReference type="NCBI Taxonomy" id="1105319"/>
    <lineage>
        <taxon>Eukaryota</taxon>
        <taxon>Fungi</taxon>
        <taxon>Dikarya</taxon>
        <taxon>Ascomycota</taxon>
        <taxon>Pezizomycotina</taxon>
        <taxon>Sordariomycetes</taxon>
        <taxon>Hypocreomycetidae</taxon>
        <taxon>Hypocreales</taxon>
        <taxon>Clavicipitaceae</taxon>
        <taxon>Conoideocrella</taxon>
    </lineage>
</organism>
<feature type="compositionally biased region" description="Polar residues" evidence="1">
    <location>
        <begin position="116"/>
        <end position="128"/>
    </location>
</feature>
<evidence type="ECO:0000256" key="1">
    <source>
        <dbReference type="SAM" id="MobiDB-lite"/>
    </source>
</evidence>
<reference evidence="2" key="1">
    <citation type="submission" date="2023-06" db="EMBL/GenBank/DDBJ databases">
        <title>Conoideocrella luteorostrata (Hypocreales: Clavicipitaceae), a potential biocontrol fungus for elongate hemlock scale in United States Christmas tree production areas.</title>
        <authorList>
            <person name="Barrett H."/>
            <person name="Lovett B."/>
            <person name="Macias A.M."/>
            <person name="Stajich J.E."/>
            <person name="Kasson M.T."/>
        </authorList>
    </citation>
    <scope>NUCLEOTIDE SEQUENCE</scope>
    <source>
        <strain evidence="2">ARSEF 14590</strain>
    </source>
</reference>
<dbReference type="EMBL" id="JASWJB010000020">
    <property type="protein sequence ID" value="KAK2612137.1"/>
    <property type="molecule type" value="Genomic_DNA"/>
</dbReference>
<proteinExistence type="predicted"/>
<keyword evidence="3" id="KW-1185">Reference proteome</keyword>
<comment type="caution">
    <text evidence="2">The sequence shown here is derived from an EMBL/GenBank/DDBJ whole genome shotgun (WGS) entry which is preliminary data.</text>
</comment>